<evidence type="ECO:0000313" key="2">
    <source>
        <dbReference type="EMBL" id="KAG5669304.1"/>
    </source>
</evidence>
<reference evidence="2" key="1">
    <citation type="submission" date="2021-03" db="EMBL/GenBank/DDBJ databases">
        <title>Chromosome level genome of the anhydrobiotic midge Polypedilum vanderplanki.</title>
        <authorList>
            <person name="Yoshida Y."/>
            <person name="Kikawada T."/>
            <person name="Gusev O."/>
        </authorList>
    </citation>
    <scope>NUCLEOTIDE SEQUENCE</scope>
    <source>
        <strain evidence="2">NIAS01</strain>
        <tissue evidence="2">Whole body or cell culture</tissue>
    </source>
</reference>
<gene>
    <name evidence="2" type="ORF">PVAND_017192</name>
</gene>
<evidence type="ECO:0000313" key="3">
    <source>
        <dbReference type="Proteomes" id="UP001107558"/>
    </source>
</evidence>
<proteinExistence type="predicted"/>
<dbReference type="EMBL" id="JADBJN010000004">
    <property type="protein sequence ID" value="KAG5669304.1"/>
    <property type="molecule type" value="Genomic_DNA"/>
</dbReference>
<dbReference type="AlphaFoldDB" id="A0A9J6BI08"/>
<organism evidence="2 3">
    <name type="scientific">Polypedilum vanderplanki</name>
    <name type="common">Sleeping chironomid midge</name>
    <dbReference type="NCBI Taxonomy" id="319348"/>
    <lineage>
        <taxon>Eukaryota</taxon>
        <taxon>Metazoa</taxon>
        <taxon>Ecdysozoa</taxon>
        <taxon>Arthropoda</taxon>
        <taxon>Hexapoda</taxon>
        <taxon>Insecta</taxon>
        <taxon>Pterygota</taxon>
        <taxon>Neoptera</taxon>
        <taxon>Endopterygota</taxon>
        <taxon>Diptera</taxon>
        <taxon>Nematocera</taxon>
        <taxon>Chironomoidea</taxon>
        <taxon>Chironomidae</taxon>
        <taxon>Chironominae</taxon>
        <taxon>Polypedilum</taxon>
        <taxon>Polypedilum</taxon>
    </lineage>
</organism>
<protein>
    <submittedName>
        <fullName evidence="2">Uncharacterized protein</fullName>
    </submittedName>
</protein>
<feature type="compositionally biased region" description="Basic residues" evidence="1">
    <location>
        <begin position="77"/>
        <end position="87"/>
    </location>
</feature>
<dbReference type="Proteomes" id="UP001107558">
    <property type="component" value="Chromosome 4"/>
</dbReference>
<feature type="compositionally biased region" description="Basic and acidic residues" evidence="1">
    <location>
        <begin position="64"/>
        <end position="76"/>
    </location>
</feature>
<feature type="region of interest" description="Disordered" evidence="1">
    <location>
        <begin position="55"/>
        <end position="87"/>
    </location>
</feature>
<accession>A0A9J6BI08</accession>
<comment type="caution">
    <text evidence="2">The sequence shown here is derived from an EMBL/GenBank/DDBJ whole genome shotgun (WGS) entry which is preliminary data.</text>
</comment>
<evidence type="ECO:0000256" key="1">
    <source>
        <dbReference type="SAM" id="MobiDB-lite"/>
    </source>
</evidence>
<name>A0A9J6BI08_POLVA</name>
<sequence length="87" mass="9948">MFAFNPQRSFVIMSRNDQIANFKGSNILQVEANKTQIKEKEKWERIEIVPTQNGNNVKTVKTSGQKERTITFDDKRGHSKGSGHAKK</sequence>
<keyword evidence="3" id="KW-1185">Reference proteome</keyword>